<proteinExistence type="predicted"/>
<reference evidence="2 3" key="1">
    <citation type="submission" date="2024-04" db="EMBL/GenBank/DDBJ databases">
        <title>Novel species of the genus Ideonella isolated from streams.</title>
        <authorList>
            <person name="Lu H."/>
        </authorList>
    </citation>
    <scope>NUCLEOTIDE SEQUENCE [LARGE SCALE GENOMIC DNA]</scope>
    <source>
        <strain evidence="2 3">DXS29W</strain>
    </source>
</reference>
<dbReference type="EMBL" id="JBBUTG010000003">
    <property type="protein sequence ID" value="MEK8030566.1"/>
    <property type="molecule type" value="Genomic_DNA"/>
</dbReference>
<name>A0ABU9BKS8_9BURK</name>
<feature type="region of interest" description="Disordered" evidence="1">
    <location>
        <begin position="170"/>
        <end position="204"/>
    </location>
</feature>
<dbReference type="InterPro" id="IPR046880">
    <property type="entry name" value="TPR-S"/>
</dbReference>
<evidence type="ECO:0000313" key="2">
    <source>
        <dbReference type="EMBL" id="MEK8030566.1"/>
    </source>
</evidence>
<dbReference type="SUPFAM" id="SSF48452">
    <property type="entry name" value="TPR-like"/>
    <property type="match status" value="1"/>
</dbReference>
<dbReference type="InterPro" id="IPR011990">
    <property type="entry name" value="TPR-like_helical_dom_sf"/>
</dbReference>
<sequence length="446" mass="49057">MKNATDKPLCFVVQGFGSKTDYTDGRVLDLDASYDVIKAAVERAGLRCQRADEIVHAGTIDIPMYEQLLNADLVIADLSTNNLNAAFELGVRYALRPRATIVVAESKFKSPFDVNHIVIRRYEHLGPDVGAKEARRFERDLAACIKVVMADTRTDSPVYTMLPLLQPPRGVSAPVAPTPVEAPGNPTSVGSGTRPARAPKPPPTARDWLDRAQRAMAVEDYGAAVKAWDEVRRFSPSDTHATQQLALATYRHRRPSVAKSLEAARDLLATLSPATTNDAATLTLWAAIHQRRWDRAHDPADLAEALSAFERSHVLKVDHYNAAHLAYLLQVRATQHLKSKRHDDALADWVNAQRLWRDAQTLAEPAAARADASISARYWAAATMWQASIALADGAAERRWQRRTQAMTEVSPRKQAAASSQATRLRELTNELVARLGPVHPAADTA</sequence>
<keyword evidence="3" id="KW-1185">Reference proteome</keyword>
<accession>A0ABU9BKS8</accession>
<protein>
    <submittedName>
        <fullName evidence="2">Tetratricopeptide repeat-containing protein</fullName>
    </submittedName>
</protein>
<evidence type="ECO:0000256" key="1">
    <source>
        <dbReference type="SAM" id="MobiDB-lite"/>
    </source>
</evidence>
<dbReference type="Pfam" id="PF20308">
    <property type="entry name" value="TPR-S"/>
    <property type="match status" value="1"/>
</dbReference>
<dbReference type="RefSeq" id="WP_341424927.1">
    <property type="nucleotide sequence ID" value="NZ_JBBUTG010000003.1"/>
</dbReference>
<evidence type="ECO:0000313" key="3">
    <source>
        <dbReference type="Proteomes" id="UP001371218"/>
    </source>
</evidence>
<organism evidence="2 3">
    <name type="scientific">Ideonella lacteola</name>
    <dbReference type="NCBI Taxonomy" id="2984193"/>
    <lineage>
        <taxon>Bacteria</taxon>
        <taxon>Pseudomonadati</taxon>
        <taxon>Pseudomonadota</taxon>
        <taxon>Betaproteobacteria</taxon>
        <taxon>Burkholderiales</taxon>
        <taxon>Sphaerotilaceae</taxon>
        <taxon>Ideonella</taxon>
    </lineage>
</organism>
<comment type="caution">
    <text evidence="2">The sequence shown here is derived from an EMBL/GenBank/DDBJ whole genome shotgun (WGS) entry which is preliminary data.</text>
</comment>
<gene>
    <name evidence="2" type="ORF">AACH06_06980</name>
</gene>
<dbReference type="Gene3D" id="1.25.40.10">
    <property type="entry name" value="Tetratricopeptide repeat domain"/>
    <property type="match status" value="1"/>
</dbReference>
<dbReference type="Proteomes" id="UP001371218">
    <property type="component" value="Unassembled WGS sequence"/>
</dbReference>